<dbReference type="Pfam" id="PF17300">
    <property type="entry name" value="FIN1"/>
    <property type="match status" value="1"/>
</dbReference>
<sequence>MDRPLSDIGNVVQGRDTRNVFDRLSISPQKRSSNKRDSVVWKPASRISPKKSNNAPLTTAIHETPKRLQSPSFLKDRSFTQSLDRPRFDPKDIVSATPVNKVKPGIPRSVGNPTTSTFMIPISPTKITFSNEKRTGGDGSSSRILSRMRNIRASPVRSVPSTATTIKKRNLTERLRQEEEGENKNNEKRVRFQVPSQPRPGSSQSSSRTPSRDSNESMTNANKHISRERKAPMPVKTSPDARIDQLEDTVRLLEERVKHLEKLLRNR</sequence>
<dbReference type="Proteomes" id="UP000054886">
    <property type="component" value="Unassembled WGS sequence"/>
</dbReference>
<feature type="compositionally biased region" description="Low complexity" evidence="1">
    <location>
        <begin position="193"/>
        <end position="209"/>
    </location>
</feature>
<dbReference type="InterPro" id="IPR035260">
    <property type="entry name" value="Fin1"/>
</dbReference>
<evidence type="ECO:0000313" key="2">
    <source>
        <dbReference type="EMBL" id="KTB03914.1"/>
    </source>
</evidence>
<proteinExistence type="predicted"/>
<comment type="caution">
    <text evidence="2">The sequence shown here is derived from an EMBL/GenBank/DDBJ whole genome shotgun (WGS) entry which is preliminary data.</text>
</comment>
<dbReference type="VEuPathDB" id="FungiDB:GVI51_B01947"/>
<organism evidence="2 3">
    <name type="scientific">Candida glabrata</name>
    <name type="common">Yeast</name>
    <name type="synonym">Torulopsis glabrata</name>
    <dbReference type="NCBI Taxonomy" id="5478"/>
    <lineage>
        <taxon>Eukaryota</taxon>
        <taxon>Fungi</taxon>
        <taxon>Dikarya</taxon>
        <taxon>Ascomycota</taxon>
        <taxon>Saccharomycotina</taxon>
        <taxon>Saccharomycetes</taxon>
        <taxon>Saccharomycetales</taxon>
        <taxon>Saccharomycetaceae</taxon>
        <taxon>Nakaseomyces</taxon>
    </lineage>
</organism>
<dbReference type="EMBL" id="LLZZ01000118">
    <property type="protein sequence ID" value="KTB03914.1"/>
    <property type="molecule type" value="Genomic_DNA"/>
</dbReference>
<dbReference type="AlphaFoldDB" id="A0A0W0CWG4"/>
<feature type="region of interest" description="Disordered" evidence="1">
    <location>
        <begin position="125"/>
        <end position="244"/>
    </location>
</feature>
<gene>
    <name evidence="2" type="ORF">AO440_000250</name>
</gene>
<name>A0A0W0CWG4_CANGB</name>
<accession>A0A0W0CWG4</accession>
<dbReference type="OrthoDB" id="4052026at2759"/>
<protein>
    <submittedName>
        <fullName evidence="2">Filament protein FIN1</fullName>
    </submittedName>
</protein>
<dbReference type="VEuPathDB" id="FungiDB:CAGL0B02057g"/>
<reference evidence="2 3" key="1">
    <citation type="submission" date="2015-10" db="EMBL/GenBank/DDBJ databases">
        <title>Draft genomes sequences of Candida glabrata isolates 1A, 1B, 2A, 2B, 3A and 3B.</title>
        <authorList>
            <person name="Haavelsrud O.E."/>
            <person name="Gaustad P."/>
        </authorList>
    </citation>
    <scope>NUCLEOTIDE SEQUENCE [LARGE SCALE GENOMIC DNA]</scope>
    <source>
        <strain evidence="2">910700640</strain>
    </source>
</reference>
<dbReference type="VEuPathDB" id="FungiDB:B1J91_B02057g"/>
<evidence type="ECO:0000313" key="3">
    <source>
        <dbReference type="Proteomes" id="UP000054886"/>
    </source>
</evidence>
<evidence type="ECO:0000256" key="1">
    <source>
        <dbReference type="SAM" id="MobiDB-lite"/>
    </source>
</evidence>
<feature type="compositionally biased region" description="Basic and acidic residues" evidence="1">
    <location>
        <begin position="170"/>
        <end position="190"/>
    </location>
</feature>
<dbReference type="VEuPathDB" id="FungiDB:GWK60_B01903"/>
<feature type="region of interest" description="Disordered" evidence="1">
    <location>
        <begin position="1"/>
        <end position="57"/>
    </location>
</feature>